<dbReference type="GO" id="GO:0005549">
    <property type="term" value="F:odorant binding"/>
    <property type="evidence" value="ECO:0007669"/>
    <property type="project" value="InterPro"/>
</dbReference>
<protein>
    <submittedName>
        <fullName evidence="3">Odorant-binding protein 16</fullName>
    </submittedName>
</protein>
<dbReference type="GO" id="GO:0007608">
    <property type="term" value="P:sensory perception of smell"/>
    <property type="evidence" value="ECO:0007669"/>
    <property type="project" value="TreeGrafter"/>
</dbReference>
<dbReference type="CDD" id="cd23992">
    <property type="entry name" value="PBP_GOBP"/>
    <property type="match status" value="1"/>
</dbReference>
<reference evidence="3" key="2">
    <citation type="submission" date="2015-03" db="EMBL/GenBank/DDBJ databases">
        <authorList>
            <person name="Murphy D."/>
        </authorList>
    </citation>
    <scope>NUCLEOTIDE SEQUENCE</scope>
</reference>
<dbReference type="SMART" id="SM00708">
    <property type="entry name" value="PhBP"/>
    <property type="match status" value="1"/>
</dbReference>
<dbReference type="EMBL" id="KP975127">
    <property type="protein sequence ID" value="ALT31646.1"/>
    <property type="molecule type" value="mRNA"/>
</dbReference>
<reference evidence="3" key="1">
    <citation type="journal article" date="2015" name="PLoS ONE">
        <title>Identification and Comparative Expression Profiles of Chemoreception Genes Revealed from Major Chemoreception Organs of the Rice Leaf Folder, Cnaphalocrocis medinalis (Lepidoptera: Pyralidae).</title>
        <authorList>
            <person name="Zeng F.F."/>
            <person name="Zhao Z.F."/>
            <person name="Yan M.J."/>
            <person name="Zhou W."/>
            <person name="Zhang Z."/>
            <person name="Zhang A."/>
            <person name="Lu Z.X."/>
            <person name="Wang M.Q."/>
        </authorList>
    </citation>
    <scope>NUCLEOTIDE SEQUENCE</scope>
</reference>
<feature type="chain" id="PRO_5006832283" evidence="2">
    <location>
        <begin position="20"/>
        <end position="146"/>
    </location>
</feature>
<dbReference type="InterPro" id="IPR036728">
    <property type="entry name" value="PBP_GOBP_sf"/>
</dbReference>
<sequence>MAKFICLFVCVAVISSAYGVSQEEKEKFHEAIMPLLVECSEAHGVSKDDIKNAKEAGTAQGLNSCFIGCVMKKAGIIDAKGQFDVDAGVEKIKKYIANADEVAKFEEVGKTCASVNEKPVTDGEAGCDRAKLLLDCIREHKSEIPL</sequence>
<dbReference type="Pfam" id="PF01395">
    <property type="entry name" value="PBP_GOBP"/>
    <property type="match status" value="1"/>
</dbReference>
<gene>
    <name evidence="3" type="primary">obp16</name>
</gene>
<dbReference type="GO" id="GO:0005615">
    <property type="term" value="C:extracellular space"/>
    <property type="evidence" value="ECO:0007669"/>
    <property type="project" value="TreeGrafter"/>
</dbReference>
<proteinExistence type="evidence at transcript level"/>
<dbReference type="PANTHER" id="PTHR11857">
    <property type="entry name" value="ODORANT BINDING PROTEIN-RELATED"/>
    <property type="match status" value="1"/>
</dbReference>
<organism evidence="3">
    <name type="scientific">Cnaphalocrocis medinalis</name>
    <name type="common">Rice leaffolder moth</name>
    <dbReference type="NCBI Taxonomy" id="437488"/>
    <lineage>
        <taxon>Eukaryota</taxon>
        <taxon>Metazoa</taxon>
        <taxon>Ecdysozoa</taxon>
        <taxon>Arthropoda</taxon>
        <taxon>Hexapoda</taxon>
        <taxon>Insecta</taxon>
        <taxon>Pterygota</taxon>
        <taxon>Neoptera</taxon>
        <taxon>Endopterygota</taxon>
        <taxon>Lepidoptera</taxon>
        <taxon>Glossata</taxon>
        <taxon>Ditrysia</taxon>
        <taxon>Pyraloidea</taxon>
        <taxon>Crambidae</taxon>
        <taxon>Pyraustinae</taxon>
        <taxon>Cnaphalocrocis</taxon>
    </lineage>
</organism>
<accession>A0A0U2SQT3</accession>
<name>A0A0U2SQT3_CNAME</name>
<feature type="signal peptide" evidence="2">
    <location>
        <begin position="1"/>
        <end position="19"/>
    </location>
</feature>
<evidence type="ECO:0000256" key="1">
    <source>
        <dbReference type="ARBA" id="ARBA00022729"/>
    </source>
</evidence>
<dbReference type="Gene3D" id="1.10.238.20">
    <property type="entry name" value="Pheromone/general odorant binding protein domain"/>
    <property type="match status" value="1"/>
</dbReference>
<keyword evidence="1 2" id="KW-0732">Signal</keyword>
<dbReference type="AlphaFoldDB" id="A0A0U2SQT3"/>
<dbReference type="SUPFAM" id="SSF47565">
    <property type="entry name" value="Insect pheromone/odorant-binding proteins"/>
    <property type="match status" value="1"/>
</dbReference>
<dbReference type="InterPro" id="IPR006170">
    <property type="entry name" value="PBP/GOBP"/>
</dbReference>
<evidence type="ECO:0000256" key="2">
    <source>
        <dbReference type="SAM" id="SignalP"/>
    </source>
</evidence>
<evidence type="ECO:0000313" key="3">
    <source>
        <dbReference type="EMBL" id="ALT31646.1"/>
    </source>
</evidence>